<dbReference type="EMBL" id="FQ790351">
    <property type="protein sequence ID" value="CCD54695.1"/>
    <property type="molecule type" value="Genomic_DNA"/>
</dbReference>
<sequence>MHTLVITTIPNRTDVKKRDILPTSKTHFSQDVFFPVRDFLACRNQGLRL</sequence>
<dbReference type="HOGENOM" id="CLU_3142928_0_0_1"/>
<proteinExistence type="predicted"/>
<reference evidence="2" key="1">
    <citation type="journal article" date="2011" name="PLoS Genet.">
        <title>Genomic analysis of the necrotrophic fungal pathogens Sclerotinia sclerotiorum and Botrytis cinerea.</title>
        <authorList>
            <person name="Amselem J."/>
            <person name="Cuomo C.A."/>
            <person name="van Kan J.A."/>
            <person name="Viaud M."/>
            <person name="Benito E.P."/>
            <person name="Couloux A."/>
            <person name="Coutinho P.M."/>
            <person name="de Vries R.P."/>
            <person name="Dyer P.S."/>
            <person name="Fillinger S."/>
            <person name="Fournier E."/>
            <person name="Gout L."/>
            <person name="Hahn M."/>
            <person name="Kohn L."/>
            <person name="Lapalu N."/>
            <person name="Plummer K.M."/>
            <person name="Pradier J.M."/>
            <person name="Quevillon E."/>
            <person name="Sharon A."/>
            <person name="Simon A."/>
            <person name="ten Have A."/>
            <person name="Tudzynski B."/>
            <person name="Tudzynski P."/>
            <person name="Wincker P."/>
            <person name="Andrew M."/>
            <person name="Anthouard V."/>
            <person name="Beever R.E."/>
            <person name="Beffa R."/>
            <person name="Benoit I."/>
            <person name="Bouzid O."/>
            <person name="Brault B."/>
            <person name="Chen Z."/>
            <person name="Choquer M."/>
            <person name="Collemare J."/>
            <person name="Cotton P."/>
            <person name="Danchin E.G."/>
            <person name="Da Silva C."/>
            <person name="Gautier A."/>
            <person name="Giraud C."/>
            <person name="Giraud T."/>
            <person name="Gonzalez C."/>
            <person name="Grossetete S."/>
            <person name="Guldener U."/>
            <person name="Henrissat B."/>
            <person name="Howlett B.J."/>
            <person name="Kodira C."/>
            <person name="Kretschmer M."/>
            <person name="Lappartient A."/>
            <person name="Leroch M."/>
            <person name="Levis C."/>
            <person name="Mauceli E."/>
            <person name="Neuveglise C."/>
            <person name="Oeser B."/>
            <person name="Pearson M."/>
            <person name="Poulain J."/>
            <person name="Poussereau N."/>
            <person name="Quesneville H."/>
            <person name="Rascle C."/>
            <person name="Schumacher J."/>
            <person name="Segurens B."/>
            <person name="Sexton A."/>
            <person name="Silva E."/>
            <person name="Sirven C."/>
            <person name="Soanes D.M."/>
            <person name="Talbot N.J."/>
            <person name="Templeton M."/>
            <person name="Yandava C."/>
            <person name="Yarden O."/>
            <person name="Zeng Q."/>
            <person name="Rollins J.A."/>
            <person name="Lebrun M.H."/>
            <person name="Dickman M."/>
        </authorList>
    </citation>
    <scope>NUCLEOTIDE SEQUENCE [LARGE SCALE GENOMIC DNA]</scope>
    <source>
        <strain evidence="2">T4</strain>
    </source>
</reference>
<evidence type="ECO:0000313" key="1">
    <source>
        <dbReference type="EMBL" id="CCD54695.1"/>
    </source>
</evidence>
<accession>G2YSU7</accession>
<dbReference type="AlphaFoldDB" id="G2YSU7"/>
<dbReference type="InParanoid" id="G2YSU7"/>
<gene>
    <name evidence="1" type="ORF">BofuT4_uP127430.1</name>
</gene>
<dbReference type="Proteomes" id="UP000008177">
    <property type="component" value="Unplaced contigs"/>
</dbReference>
<protein>
    <submittedName>
        <fullName evidence="1">Uncharacterized protein</fullName>
    </submittedName>
</protein>
<name>G2YSU7_BOTF4</name>
<organism evidence="1 2">
    <name type="scientific">Botryotinia fuckeliana (strain T4)</name>
    <name type="common">Noble rot fungus</name>
    <name type="synonym">Botrytis cinerea</name>
    <dbReference type="NCBI Taxonomy" id="999810"/>
    <lineage>
        <taxon>Eukaryota</taxon>
        <taxon>Fungi</taxon>
        <taxon>Dikarya</taxon>
        <taxon>Ascomycota</taxon>
        <taxon>Pezizomycotina</taxon>
        <taxon>Leotiomycetes</taxon>
        <taxon>Helotiales</taxon>
        <taxon>Sclerotiniaceae</taxon>
        <taxon>Botrytis</taxon>
    </lineage>
</organism>
<evidence type="ECO:0000313" key="2">
    <source>
        <dbReference type="Proteomes" id="UP000008177"/>
    </source>
</evidence>